<dbReference type="Gene3D" id="2.120.10.30">
    <property type="entry name" value="TolB, C-terminal domain"/>
    <property type="match status" value="1"/>
</dbReference>
<name>A0A2S3ZUD0_ARTGL</name>
<comment type="caution">
    <text evidence="4">The sequence shown here is derived from an EMBL/GenBank/DDBJ whole genome shotgun (WGS) entry which is preliminary data.</text>
</comment>
<keyword evidence="2" id="KW-0378">Hydrolase</keyword>
<accession>A0A2S3ZUD0</accession>
<dbReference type="RefSeq" id="WP_103466265.1">
    <property type="nucleotide sequence ID" value="NZ_PPXB01000009.1"/>
</dbReference>
<evidence type="ECO:0000313" key="4">
    <source>
        <dbReference type="EMBL" id="POH72871.1"/>
    </source>
</evidence>
<keyword evidence="5" id="KW-1185">Reference proteome</keyword>
<evidence type="ECO:0000313" key="5">
    <source>
        <dbReference type="Proteomes" id="UP000237061"/>
    </source>
</evidence>
<dbReference type="Proteomes" id="UP000237061">
    <property type="component" value="Unassembled WGS sequence"/>
</dbReference>
<gene>
    <name evidence="4" type="ORF">CVS27_13460</name>
</gene>
<proteinExistence type="inferred from homology"/>
<dbReference type="Pfam" id="PF08450">
    <property type="entry name" value="SGL"/>
    <property type="match status" value="1"/>
</dbReference>
<dbReference type="EMBL" id="PPXC01000010">
    <property type="protein sequence ID" value="POH72871.1"/>
    <property type="molecule type" value="Genomic_DNA"/>
</dbReference>
<dbReference type="PANTHER" id="PTHR47572:SF4">
    <property type="entry name" value="LACTONASE DRP35"/>
    <property type="match status" value="1"/>
</dbReference>
<comment type="similarity">
    <text evidence="1">Belongs to the SMP-30/CGR1 family.</text>
</comment>
<sequence>MNNMRVLAEGLGMGESARWHGGRFWYADWLQGHIHAMDPAGLDHQSIPVPSFPITFDWLPDGQLLIVSGSECKLLRLSPAGTLEDVADLGQHSGSPWNEVATAGANAYVNCIGFTFPGPAAVAGTIALVTPDGASRVVADGLAFPNGMVVTGDGGTLVVAESHAGHLTAFDIHDDGSLTNRRVWAAVPGSAPDGICWGEGGIWYADVGQRHCVLVAEGGHVVRTVAFEQACFSCAVGGDDANTLYALVADWPGVMDQSLPASGRVVAVQLTAK</sequence>
<protein>
    <submittedName>
        <fullName evidence="4">Gluconolaconase</fullName>
    </submittedName>
</protein>
<dbReference type="InterPro" id="IPR051262">
    <property type="entry name" value="SMP-30/CGR1_Lactonase"/>
</dbReference>
<dbReference type="AlphaFoldDB" id="A0A2S3ZUD0"/>
<dbReference type="OrthoDB" id="2633250at2"/>
<feature type="domain" description="SMP-30/Gluconolactonase/LRE-like region" evidence="3">
    <location>
        <begin position="13"/>
        <end position="246"/>
    </location>
</feature>
<reference evidence="4 5" key="1">
    <citation type="submission" date="2018-01" db="EMBL/GenBank/DDBJ databases">
        <title>Arthrobacter sp. nov., from glaciers in China.</title>
        <authorList>
            <person name="Liu Q."/>
            <person name="Xin Y.-H."/>
        </authorList>
    </citation>
    <scope>NUCLEOTIDE SEQUENCE [LARGE SCALE GENOMIC DNA]</scope>
    <source>
        <strain evidence="4 5">HLT2-12-2</strain>
    </source>
</reference>
<evidence type="ECO:0000256" key="2">
    <source>
        <dbReference type="ARBA" id="ARBA00022801"/>
    </source>
</evidence>
<dbReference type="InterPro" id="IPR013658">
    <property type="entry name" value="SGL"/>
</dbReference>
<dbReference type="SUPFAM" id="SSF63829">
    <property type="entry name" value="Calcium-dependent phosphotriesterase"/>
    <property type="match status" value="1"/>
</dbReference>
<dbReference type="InterPro" id="IPR011042">
    <property type="entry name" value="6-blade_b-propeller_TolB-like"/>
</dbReference>
<evidence type="ECO:0000259" key="3">
    <source>
        <dbReference type="Pfam" id="PF08450"/>
    </source>
</evidence>
<evidence type="ECO:0000256" key="1">
    <source>
        <dbReference type="ARBA" id="ARBA00008853"/>
    </source>
</evidence>
<organism evidence="4 5">
    <name type="scientific">Arthrobacter glacialis</name>
    <dbReference type="NCBI Taxonomy" id="1664"/>
    <lineage>
        <taxon>Bacteria</taxon>
        <taxon>Bacillati</taxon>
        <taxon>Actinomycetota</taxon>
        <taxon>Actinomycetes</taxon>
        <taxon>Micrococcales</taxon>
        <taxon>Micrococcaceae</taxon>
        <taxon>Arthrobacter</taxon>
    </lineage>
</organism>
<dbReference type="GO" id="GO:0016787">
    <property type="term" value="F:hydrolase activity"/>
    <property type="evidence" value="ECO:0007669"/>
    <property type="project" value="UniProtKB-KW"/>
</dbReference>
<dbReference type="PANTHER" id="PTHR47572">
    <property type="entry name" value="LIPOPROTEIN-RELATED"/>
    <property type="match status" value="1"/>
</dbReference>